<dbReference type="Proteomes" id="UP001159405">
    <property type="component" value="Unassembled WGS sequence"/>
</dbReference>
<keyword evidence="3 6" id="KW-0812">Transmembrane</keyword>
<dbReference type="Pfam" id="PF00001">
    <property type="entry name" value="7tm_1"/>
    <property type="match status" value="1"/>
</dbReference>
<keyword evidence="6" id="KW-0807">Transducer</keyword>
<evidence type="ECO:0000256" key="6">
    <source>
        <dbReference type="RuleBase" id="RU000688"/>
    </source>
</evidence>
<evidence type="ECO:0000256" key="3">
    <source>
        <dbReference type="ARBA" id="ARBA00022692"/>
    </source>
</evidence>
<dbReference type="InterPro" id="IPR000276">
    <property type="entry name" value="GPCR_Rhodpsn"/>
</dbReference>
<evidence type="ECO:0000256" key="1">
    <source>
        <dbReference type="ARBA" id="ARBA00004651"/>
    </source>
</evidence>
<feature type="transmembrane region" description="Helical" evidence="7">
    <location>
        <begin position="380"/>
        <end position="401"/>
    </location>
</feature>
<comment type="similarity">
    <text evidence="6">Belongs to the G-protein coupled receptor 1 family.</text>
</comment>
<dbReference type="PROSITE" id="PS00237">
    <property type="entry name" value="G_PROTEIN_RECEP_F1_1"/>
    <property type="match status" value="1"/>
</dbReference>
<dbReference type="PROSITE" id="PS50262">
    <property type="entry name" value="G_PROTEIN_RECEP_F1_2"/>
    <property type="match status" value="1"/>
</dbReference>
<evidence type="ECO:0000256" key="7">
    <source>
        <dbReference type="SAM" id="Phobius"/>
    </source>
</evidence>
<keyword evidence="2" id="KW-1003">Cell membrane</keyword>
<evidence type="ECO:0000256" key="2">
    <source>
        <dbReference type="ARBA" id="ARBA00022475"/>
    </source>
</evidence>
<keyword evidence="4 7" id="KW-1133">Transmembrane helix</keyword>
<dbReference type="PRINTS" id="PR00237">
    <property type="entry name" value="GPCRRHODOPSN"/>
</dbReference>
<evidence type="ECO:0000256" key="4">
    <source>
        <dbReference type="ARBA" id="ARBA00022989"/>
    </source>
</evidence>
<feature type="transmembrane region" description="Helical" evidence="7">
    <location>
        <begin position="348"/>
        <end position="368"/>
    </location>
</feature>
<evidence type="ECO:0000313" key="9">
    <source>
        <dbReference type="EMBL" id="CAH3044322.1"/>
    </source>
</evidence>
<protein>
    <recommendedName>
        <fullName evidence="8">G-protein coupled receptors family 1 profile domain-containing protein</fullName>
    </recommendedName>
</protein>
<evidence type="ECO:0000259" key="8">
    <source>
        <dbReference type="PROSITE" id="PS50262"/>
    </source>
</evidence>
<dbReference type="InterPro" id="IPR017452">
    <property type="entry name" value="GPCR_Rhodpsn_7TM"/>
</dbReference>
<keyword evidence="6" id="KW-0297">G-protein coupled receptor</keyword>
<keyword evidence="6" id="KW-0675">Receptor</keyword>
<dbReference type="CDD" id="cd00637">
    <property type="entry name" value="7tm_classA_rhodopsin-like"/>
    <property type="match status" value="1"/>
</dbReference>
<evidence type="ECO:0000256" key="5">
    <source>
        <dbReference type="ARBA" id="ARBA00023136"/>
    </source>
</evidence>
<comment type="subcellular location">
    <subcellularLocation>
        <location evidence="1">Cell membrane</location>
        <topology evidence="1">Multi-pass membrane protein</topology>
    </subcellularLocation>
</comment>
<proteinExistence type="inferred from homology"/>
<feature type="transmembrane region" description="Helical" evidence="7">
    <location>
        <begin position="215"/>
        <end position="236"/>
    </location>
</feature>
<keyword evidence="5 7" id="KW-0472">Membrane</keyword>
<dbReference type="SUPFAM" id="SSF81321">
    <property type="entry name" value="Family A G protein-coupled receptor-like"/>
    <property type="match status" value="1"/>
</dbReference>
<feature type="transmembrane region" description="Helical" evidence="7">
    <location>
        <begin position="170"/>
        <end position="195"/>
    </location>
</feature>
<gene>
    <name evidence="9" type="ORF">PLOB_00004644</name>
</gene>
<feature type="transmembrane region" description="Helical" evidence="7">
    <location>
        <begin position="257"/>
        <end position="278"/>
    </location>
</feature>
<name>A0ABN8N6Q7_9CNID</name>
<dbReference type="EMBL" id="CALNXK010000012">
    <property type="protein sequence ID" value="CAH3044322.1"/>
    <property type="molecule type" value="Genomic_DNA"/>
</dbReference>
<dbReference type="PANTHER" id="PTHR22750">
    <property type="entry name" value="G-PROTEIN COUPLED RECEPTOR"/>
    <property type="match status" value="1"/>
</dbReference>
<dbReference type="Gene3D" id="1.20.1070.10">
    <property type="entry name" value="Rhodopsin 7-helix transmembrane proteins"/>
    <property type="match status" value="1"/>
</dbReference>
<feature type="transmembrane region" description="Helical" evidence="7">
    <location>
        <begin position="133"/>
        <end position="158"/>
    </location>
</feature>
<accession>A0ABN8N6Q7</accession>
<comment type="caution">
    <text evidence="9">The sequence shown here is derived from an EMBL/GenBank/DDBJ whole genome shotgun (WGS) entry which is preliminary data.</text>
</comment>
<feature type="transmembrane region" description="Helical" evidence="7">
    <location>
        <begin position="97"/>
        <end position="121"/>
    </location>
</feature>
<feature type="transmembrane region" description="Helical" evidence="7">
    <location>
        <begin position="284"/>
        <end position="310"/>
    </location>
</feature>
<evidence type="ECO:0000313" key="10">
    <source>
        <dbReference type="Proteomes" id="UP001159405"/>
    </source>
</evidence>
<reference evidence="9 10" key="1">
    <citation type="submission" date="2022-05" db="EMBL/GenBank/DDBJ databases">
        <authorList>
            <consortium name="Genoscope - CEA"/>
            <person name="William W."/>
        </authorList>
    </citation>
    <scope>NUCLEOTIDE SEQUENCE [LARGE SCALE GENOMIC DNA]</scope>
</reference>
<keyword evidence="10" id="KW-1185">Reference proteome</keyword>
<sequence length="421" mass="47842">MVAFCRARLRAKSPFSSNICEGVGWICEYSSGGYEHRLLRAPVRHDTLNTLLVALLLEYSNVPLPHRFSIFPLFCPSECIYSVLFLYKYYDIHVQLLIFYCFILWLAKLQSQVPGLLLLLMMTLKADDLRSAIIVNCVLNAFLSYTATALNSVTLLALRKSSKTLPKPLRTLLLSLAVSDLGVGLLVQPLYILFLAMVFQQGNTETQIIEITSKVSIVTITFFGYASFFGAAALAADRFLAVHLHLRYQELVTHKRLVAVVISVWVFSAILSMTTAVFQHTRYIVVSITGIVVESVCYLAAALFYIKIYLAVLYHSKQNKILQVQPTQTRVENMTNTAKLRKGAIGPFYAYLVFLACHLPSSCIRIILENSDYNNVTWQLIKYTHTLVFLNSSLNPLIYSWKMRHIRRAIMDMLRNISPRR</sequence>
<organism evidence="9 10">
    <name type="scientific">Porites lobata</name>
    <dbReference type="NCBI Taxonomy" id="104759"/>
    <lineage>
        <taxon>Eukaryota</taxon>
        <taxon>Metazoa</taxon>
        <taxon>Cnidaria</taxon>
        <taxon>Anthozoa</taxon>
        <taxon>Hexacorallia</taxon>
        <taxon>Scleractinia</taxon>
        <taxon>Fungiina</taxon>
        <taxon>Poritidae</taxon>
        <taxon>Porites</taxon>
    </lineage>
</organism>
<feature type="domain" description="G-protein coupled receptors family 1 profile" evidence="8">
    <location>
        <begin position="150"/>
        <end position="399"/>
    </location>
</feature>